<dbReference type="Proteomes" id="UP000269721">
    <property type="component" value="Unassembled WGS sequence"/>
</dbReference>
<organism evidence="2 3">
    <name type="scientific">Blyttiomyces helicus</name>
    <dbReference type="NCBI Taxonomy" id="388810"/>
    <lineage>
        <taxon>Eukaryota</taxon>
        <taxon>Fungi</taxon>
        <taxon>Fungi incertae sedis</taxon>
        <taxon>Chytridiomycota</taxon>
        <taxon>Chytridiomycota incertae sedis</taxon>
        <taxon>Chytridiomycetes</taxon>
        <taxon>Chytridiomycetes incertae sedis</taxon>
        <taxon>Blyttiomyces</taxon>
    </lineage>
</organism>
<gene>
    <name evidence="2" type="ORF">BDK51DRAFT_37462</name>
</gene>
<evidence type="ECO:0000256" key="1">
    <source>
        <dbReference type="SAM" id="Phobius"/>
    </source>
</evidence>
<proteinExistence type="predicted"/>
<reference evidence="3" key="1">
    <citation type="journal article" date="2018" name="Nat. Microbiol.">
        <title>Leveraging single-cell genomics to expand the fungal tree of life.</title>
        <authorList>
            <person name="Ahrendt S.R."/>
            <person name="Quandt C.A."/>
            <person name="Ciobanu D."/>
            <person name="Clum A."/>
            <person name="Salamov A."/>
            <person name="Andreopoulos B."/>
            <person name="Cheng J.F."/>
            <person name="Woyke T."/>
            <person name="Pelin A."/>
            <person name="Henrissat B."/>
            <person name="Reynolds N.K."/>
            <person name="Benny G.L."/>
            <person name="Smith M.E."/>
            <person name="James T.Y."/>
            <person name="Grigoriev I.V."/>
        </authorList>
    </citation>
    <scope>NUCLEOTIDE SEQUENCE [LARGE SCALE GENOMIC DNA]</scope>
</reference>
<sequence length="254" mass="27792">MQNPPFAVPLTSFPAPAAPLPNSKMAWTLTETVLEKIEQLRTDRRTRYDKLLATLETRISTQADRSRILFAALQDALMAYEAAREDAACGKELVEEEEGEEIGGRGVGKGTGVEGARKECERLTGEGANVERSLRRLDARRRWLREHFQHDLKNLDTLESRLTSITREFEDSQRSDVANVMARLESAGGGDLEAYEEMREELARRPEGNKRKAEGDEIMGGSAKRVRNAVVALGGVAVAGVGIAAALGFIPGAA</sequence>
<evidence type="ECO:0000313" key="2">
    <source>
        <dbReference type="EMBL" id="RKO83069.1"/>
    </source>
</evidence>
<accession>A0A4P9VU29</accession>
<evidence type="ECO:0000313" key="3">
    <source>
        <dbReference type="Proteomes" id="UP000269721"/>
    </source>
</evidence>
<dbReference type="AlphaFoldDB" id="A0A4P9VU29"/>
<name>A0A4P9VU29_9FUNG</name>
<feature type="transmembrane region" description="Helical" evidence="1">
    <location>
        <begin position="229"/>
        <end position="250"/>
    </location>
</feature>
<keyword evidence="1" id="KW-0812">Transmembrane</keyword>
<keyword evidence="3" id="KW-1185">Reference proteome</keyword>
<protein>
    <submittedName>
        <fullName evidence="2">Uncharacterized protein</fullName>
    </submittedName>
</protein>
<dbReference type="EMBL" id="ML001707">
    <property type="protein sequence ID" value="RKO83069.1"/>
    <property type="molecule type" value="Genomic_DNA"/>
</dbReference>
<keyword evidence="1" id="KW-0472">Membrane</keyword>
<keyword evidence="1" id="KW-1133">Transmembrane helix</keyword>
<dbReference type="OrthoDB" id="10639127at2759"/>